<dbReference type="EMBL" id="SWJQ01000015">
    <property type="protein sequence ID" value="TRZ26241.1"/>
    <property type="molecule type" value="Genomic_DNA"/>
</dbReference>
<reference evidence="1" key="1">
    <citation type="submission" date="2019-04" db="EMBL/GenBank/DDBJ databases">
        <title>Genome assembly of Zosterops borbonicus 15179.</title>
        <authorList>
            <person name="Leroy T."/>
            <person name="Anselmetti Y."/>
            <person name="Tilak M.-K."/>
            <person name="Nabholz B."/>
        </authorList>
    </citation>
    <scope>NUCLEOTIDE SEQUENCE</scope>
    <source>
        <strain evidence="1">HGM_15179</strain>
        <tissue evidence="1">Muscle</tissue>
    </source>
</reference>
<evidence type="ECO:0000313" key="1">
    <source>
        <dbReference type="EMBL" id="TRZ26241.1"/>
    </source>
</evidence>
<comment type="caution">
    <text evidence="1">The sequence shown here is derived from an EMBL/GenBank/DDBJ whole genome shotgun (WGS) entry which is preliminary data.</text>
</comment>
<evidence type="ECO:0008006" key="3">
    <source>
        <dbReference type="Google" id="ProtNLM"/>
    </source>
</evidence>
<dbReference type="Proteomes" id="UP000796761">
    <property type="component" value="Unassembled WGS sequence"/>
</dbReference>
<gene>
    <name evidence="1" type="ORF">HGM15179_000853</name>
</gene>
<organism evidence="1 2">
    <name type="scientific">Zosterops borbonicus</name>
    <dbReference type="NCBI Taxonomy" id="364589"/>
    <lineage>
        <taxon>Eukaryota</taxon>
        <taxon>Metazoa</taxon>
        <taxon>Chordata</taxon>
        <taxon>Craniata</taxon>
        <taxon>Vertebrata</taxon>
        <taxon>Euteleostomi</taxon>
        <taxon>Archelosauria</taxon>
        <taxon>Archosauria</taxon>
        <taxon>Dinosauria</taxon>
        <taxon>Saurischia</taxon>
        <taxon>Theropoda</taxon>
        <taxon>Coelurosauria</taxon>
        <taxon>Aves</taxon>
        <taxon>Neognathae</taxon>
        <taxon>Neoaves</taxon>
        <taxon>Telluraves</taxon>
        <taxon>Australaves</taxon>
        <taxon>Passeriformes</taxon>
        <taxon>Sylvioidea</taxon>
        <taxon>Zosteropidae</taxon>
        <taxon>Zosterops</taxon>
    </lineage>
</organism>
<proteinExistence type="predicted"/>
<accession>A0A8K1GVZ9</accession>
<sequence>MAEHDPVCAQVAKKANGILACISNGVVNRTRAVIVPLYWAMVRAHLKSCVLFWAHQYKKDTEGLEWVQRGAVELVNGLEGKSDKEQLREVGVFSLEKRKLRADLITLYNHWKVGCSQVGVGLFSQATNDRTRGNGFKLHHGRLGLDIRKNFITERVVKHWNELSRKVVESPSLEPFKK</sequence>
<dbReference type="AlphaFoldDB" id="A0A8K1GVZ9"/>
<evidence type="ECO:0000313" key="2">
    <source>
        <dbReference type="Proteomes" id="UP000796761"/>
    </source>
</evidence>
<protein>
    <recommendedName>
        <fullName evidence="3">Reverse transcriptase</fullName>
    </recommendedName>
</protein>
<keyword evidence="2" id="KW-1185">Reference proteome</keyword>
<dbReference type="OrthoDB" id="276744at2759"/>
<dbReference type="PANTHER" id="PTHR33332">
    <property type="entry name" value="REVERSE TRANSCRIPTASE DOMAIN-CONTAINING PROTEIN"/>
    <property type="match status" value="1"/>
</dbReference>
<name>A0A8K1GVZ9_9PASS</name>